<dbReference type="AlphaFoldDB" id="A0A6M0RUN7"/>
<comment type="caution">
    <text evidence="1">The sequence shown here is derived from an EMBL/GenBank/DDBJ whole genome shotgun (WGS) entry which is preliminary data.</text>
</comment>
<keyword evidence="2" id="KW-1185">Reference proteome</keyword>
<accession>A0A6M0RUN7</accession>
<sequence length="90" mass="10388">MTVKANDNIYPLYKREAPEEWQVTNGMTKREHFAIMIMQGLIAHHGYGESHFARGQEIARWSVHLADALIDELNRHNQSDESNLSSTHQN</sequence>
<evidence type="ECO:0000313" key="2">
    <source>
        <dbReference type="Proteomes" id="UP000481033"/>
    </source>
</evidence>
<gene>
    <name evidence="1" type="ORF">DXZ20_28385</name>
</gene>
<proteinExistence type="predicted"/>
<dbReference type="EMBL" id="QXHD01000004">
    <property type="protein sequence ID" value="NEZ59493.1"/>
    <property type="molecule type" value="Genomic_DNA"/>
</dbReference>
<organism evidence="1 2">
    <name type="scientific">Adonisia turfae CCMR0081</name>
    <dbReference type="NCBI Taxonomy" id="2292702"/>
    <lineage>
        <taxon>Bacteria</taxon>
        <taxon>Bacillati</taxon>
        <taxon>Cyanobacteriota</taxon>
        <taxon>Adonisia</taxon>
        <taxon>Adonisia turfae</taxon>
    </lineage>
</organism>
<reference evidence="1 2" key="1">
    <citation type="journal article" date="2020" name="Microb. Ecol.">
        <title>Ecogenomics of the Marine Benthic Filamentous Cyanobacterium Adonisia.</title>
        <authorList>
            <person name="Walter J.M."/>
            <person name="Coutinho F.H."/>
            <person name="Leomil L."/>
            <person name="Hargreaves P.I."/>
            <person name="Campeao M.E."/>
            <person name="Vieira V.V."/>
            <person name="Silva B.S."/>
            <person name="Fistarol G.O."/>
            <person name="Salomon P.S."/>
            <person name="Sawabe T."/>
            <person name="Mino S."/>
            <person name="Hosokawa M."/>
            <person name="Miyashita H."/>
            <person name="Maruyama F."/>
            <person name="van Verk M.C."/>
            <person name="Dutilh B.E."/>
            <person name="Thompson C.C."/>
            <person name="Thompson F.L."/>
        </authorList>
    </citation>
    <scope>NUCLEOTIDE SEQUENCE [LARGE SCALE GENOMIC DNA]</scope>
    <source>
        <strain evidence="1 2">CCMR0081</strain>
    </source>
</reference>
<protein>
    <submittedName>
        <fullName evidence="1">Uncharacterized protein</fullName>
    </submittedName>
</protein>
<dbReference type="RefSeq" id="WP_163702459.1">
    <property type="nucleotide sequence ID" value="NZ_QXHD01000004.1"/>
</dbReference>
<evidence type="ECO:0000313" key="1">
    <source>
        <dbReference type="EMBL" id="NEZ59493.1"/>
    </source>
</evidence>
<name>A0A6M0RUN7_9CYAN</name>
<dbReference type="Proteomes" id="UP000481033">
    <property type="component" value="Unassembled WGS sequence"/>
</dbReference>